<evidence type="ECO:0000313" key="1">
    <source>
        <dbReference type="EMBL" id="RZU39147.1"/>
    </source>
</evidence>
<proteinExistence type="predicted"/>
<accession>A0A4Q7YNE5</accession>
<name>A0A4Q7YNE5_9BACT</name>
<organism evidence="1 2">
    <name type="scientific">Edaphobacter modestus</name>
    <dbReference type="NCBI Taxonomy" id="388466"/>
    <lineage>
        <taxon>Bacteria</taxon>
        <taxon>Pseudomonadati</taxon>
        <taxon>Acidobacteriota</taxon>
        <taxon>Terriglobia</taxon>
        <taxon>Terriglobales</taxon>
        <taxon>Acidobacteriaceae</taxon>
        <taxon>Edaphobacter</taxon>
    </lineage>
</organism>
<dbReference type="AlphaFoldDB" id="A0A4Q7YNE5"/>
<reference evidence="1 2" key="1">
    <citation type="submission" date="2019-02" db="EMBL/GenBank/DDBJ databases">
        <title>Genomic Encyclopedia of Archaeal and Bacterial Type Strains, Phase II (KMG-II): from individual species to whole genera.</title>
        <authorList>
            <person name="Goeker M."/>
        </authorList>
    </citation>
    <scope>NUCLEOTIDE SEQUENCE [LARGE SCALE GENOMIC DNA]</scope>
    <source>
        <strain evidence="1 2">DSM 18101</strain>
    </source>
</reference>
<dbReference type="Proteomes" id="UP000292958">
    <property type="component" value="Unassembled WGS sequence"/>
</dbReference>
<protein>
    <submittedName>
        <fullName evidence="1">Uncharacterized protein</fullName>
    </submittedName>
</protein>
<dbReference type="EMBL" id="SHKW01000001">
    <property type="protein sequence ID" value="RZU39147.1"/>
    <property type="molecule type" value="Genomic_DNA"/>
</dbReference>
<comment type="caution">
    <text evidence="1">The sequence shown here is derived from an EMBL/GenBank/DDBJ whole genome shotgun (WGS) entry which is preliminary data.</text>
</comment>
<evidence type="ECO:0000313" key="2">
    <source>
        <dbReference type="Proteomes" id="UP000292958"/>
    </source>
</evidence>
<sequence length="116" mass="12593">MKALRLLSSVIALSIFFFLTRGYAQSKITSPIQQSTEQKYKMIHFSIRNDGIQTLHLRADDRLIGLEKGDSLDLKLAAGSQLLFAATEGGHKAGNTLVVVSDAINGSTVVSHEIAH</sequence>
<dbReference type="RefSeq" id="WP_130417402.1">
    <property type="nucleotide sequence ID" value="NZ_SHKW01000001.1"/>
</dbReference>
<keyword evidence="2" id="KW-1185">Reference proteome</keyword>
<gene>
    <name evidence="1" type="ORF">BDD14_0487</name>
</gene>